<evidence type="ECO:0000313" key="2">
    <source>
        <dbReference type="Proteomes" id="UP000229080"/>
    </source>
</evidence>
<organism evidence="1 2">
    <name type="scientific">Candidatus Portnoybacteria bacterium CG09_land_8_20_14_0_10_44_13</name>
    <dbReference type="NCBI Taxonomy" id="1974811"/>
    <lineage>
        <taxon>Bacteria</taxon>
        <taxon>Candidatus Portnoyibacteriota</taxon>
    </lineage>
</organism>
<reference evidence="2" key="1">
    <citation type="submission" date="2017-09" db="EMBL/GenBank/DDBJ databases">
        <title>Depth-based differentiation of microbial function through sediment-hosted aquifers and enrichment of novel symbionts in the deep terrestrial subsurface.</title>
        <authorList>
            <person name="Probst A.J."/>
            <person name="Ladd B."/>
            <person name="Jarett J.K."/>
            <person name="Geller-Mcgrath D.E."/>
            <person name="Sieber C.M.K."/>
            <person name="Emerson J.B."/>
            <person name="Anantharaman K."/>
            <person name="Thomas B.C."/>
            <person name="Malmstrom R."/>
            <person name="Stieglmeier M."/>
            <person name="Klingl A."/>
            <person name="Woyke T."/>
            <person name="Ryan C.M."/>
            <person name="Banfield J.F."/>
        </authorList>
    </citation>
    <scope>NUCLEOTIDE SEQUENCE [LARGE SCALE GENOMIC DNA]</scope>
</reference>
<protein>
    <submittedName>
        <fullName evidence="1">Uncharacterized protein</fullName>
    </submittedName>
</protein>
<dbReference type="EMBL" id="PEZF01000030">
    <property type="protein sequence ID" value="PIS16998.1"/>
    <property type="molecule type" value="Genomic_DNA"/>
</dbReference>
<name>A0A2H0WYI6_9BACT</name>
<accession>A0A2H0WYI6</accession>
<gene>
    <name evidence="1" type="ORF">COT61_00925</name>
</gene>
<comment type="caution">
    <text evidence="1">The sequence shown here is derived from an EMBL/GenBank/DDBJ whole genome shotgun (WGS) entry which is preliminary data.</text>
</comment>
<dbReference type="AlphaFoldDB" id="A0A2H0WYI6"/>
<sequence>MENLEKEKSREELVAEAGKIILSNLADSGLAEKIVENSAHAPKPFLLEEYTKIEFGREVGTGNFKDGIWVVPRLFAKSELEAVTLKLYRLRSEEGREIGAEERGRHAARIWDNVGELQKKALAETALEYLISKYESILSSEEKTRGAGVDKKSLKFTMDDAREELIALKNLQKALSEGTFSEKIENNCASLGIKPADIVV</sequence>
<evidence type="ECO:0000313" key="1">
    <source>
        <dbReference type="EMBL" id="PIS16998.1"/>
    </source>
</evidence>
<dbReference type="Proteomes" id="UP000229080">
    <property type="component" value="Unassembled WGS sequence"/>
</dbReference>
<proteinExistence type="predicted"/>